<sequence>MTELIRRMWTTEKCTNAKRLAELEHGGSCWPDQAKRPKISAHAPERIFQPVPANHRRPTTPPNLVNTGVVVPSHTARPAKVKRGGGMVSDTDWDDVFDV</sequence>
<feature type="region of interest" description="Disordered" evidence="1">
    <location>
        <begin position="27"/>
        <end position="99"/>
    </location>
</feature>
<dbReference type="Proteomes" id="UP000663193">
    <property type="component" value="Chromosome 5"/>
</dbReference>
<evidence type="ECO:0000313" key="2">
    <source>
        <dbReference type="EMBL" id="QRC94652.1"/>
    </source>
</evidence>
<dbReference type="EMBL" id="CP069027">
    <property type="protein sequence ID" value="QRC94652.1"/>
    <property type="molecule type" value="Genomic_DNA"/>
</dbReference>
<keyword evidence="3" id="KW-1185">Reference proteome</keyword>
<gene>
    <name evidence="2" type="ORF">JI435_148170</name>
</gene>
<evidence type="ECO:0000313" key="3">
    <source>
        <dbReference type="Proteomes" id="UP000663193"/>
    </source>
</evidence>
<dbReference type="AlphaFoldDB" id="A0A7U2EX86"/>
<accession>A0A7U2EX86</accession>
<reference evidence="3" key="1">
    <citation type="journal article" date="2021" name="BMC Genomics">
        <title>Chromosome-level genome assembly and manually-curated proteome of model necrotroph Parastagonospora nodorum Sn15 reveals a genome-wide trove of candidate effector homologs, and redundancy of virulence-related functions within an accessory chromosome.</title>
        <authorList>
            <person name="Bertazzoni S."/>
            <person name="Jones D.A.B."/>
            <person name="Phan H.T."/>
            <person name="Tan K.-C."/>
            <person name="Hane J.K."/>
        </authorList>
    </citation>
    <scope>NUCLEOTIDE SEQUENCE [LARGE SCALE GENOMIC DNA]</scope>
    <source>
        <strain evidence="3">SN15 / ATCC MYA-4574 / FGSC 10173)</strain>
    </source>
</reference>
<organism evidence="2 3">
    <name type="scientific">Phaeosphaeria nodorum (strain SN15 / ATCC MYA-4574 / FGSC 10173)</name>
    <name type="common">Glume blotch fungus</name>
    <name type="synonym">Parastagonospora nodorum</name>
    <dbReference type="NCBI Taxonomy" id="321614"/>
    <lineage>
        <taxon>Eukaryota</taxon>
        <taxon>Fungi</taxon>
        <taxon>Dikarya</taxon>
        <taxon>Ascomycota</taxon>
        <taxon>Pezizomycotina</taxon>
        <taxon>Dothideomycetes</taxon>
        <taxon>Pleosporomycetidae</taxon>
        <taxon>Pleosporales</taxon>
        <taxon>Pleosporineae</taxon>
        <taxon>Phaeosphaeriaceae</taxon>
        <taxon>Parastagonospora</taxon>
    </lineage>
</organism>
<dbReference type="RefSeq" id="XP_001804994.1">
    <property type="nucleotide sequence ID" value="XM_001804942.1"/>
</dbReference>
<protein>
    <submittedName>
        <fullName evidence="2">Uncharacterized protein</fullName>
    </submittedName>
</protein>
<dbReference type="KEGG" id="pno:SNOG_14817"/>
<proteinExistence type="predicted"/>
<dbReference type="VEuPathDB" id="FungiDB:JI435_148170"/>
<evidence type="ECO:0000256" key="1">
    <source>
        <dbReference type="SAM" id="MobiDB-lite"/>
    </source>
</evidence>
<name>A0A7U2EX86_PHANO</name>